<protein>
    <submittedName>
        <fullName evidence="2">Uncharacterized protein</fullName>
    </submittedName>
</protein>
<feature type="region of interest" description="Disordered" evidence="1">
    <location>
        <begin position="1382"/>
        <end position="1445"/>
    </location>
</feature>
<feature type="compositionally biased region" description="Gly residues" evidence="1">
    <location>
        <begin position="1209"/>
        <end position="1218"/>
    </location>
</feature>
<keyword evidence="3" id="KW-1185">Reference proteome</keyword>
<feature type="region of interest" description="Disordered" evidence="1">
    <location>
        <begin position="790"/>
        <end position="811"/>
    </location>
</feature>
<feature type="compositionally biased region" description="Polar residues" evidence="1">
    <location>
        <begin position="1065"/>
        <end position="1077"/>
    </location>
</feature>
<feature type="compositionally biased region" description="Polar residues" evidence="1">
    <location>
        <begin position="1391"/>
        <end position="1411"/>
    </location>
</feature>
<feature type="compositionally biased region" description="Polar residues" evidence="1">
    <location>
        <begin position="1325"/>
        <end position="1348"/>
    </location>
</feature>
<feature type="compositionally biased region" description="Polar residues" evidence="1">
    <location>
        <begin position="572"/>
        <end position="595"/>
    </location>
</feature>
<reference evidence="2" key="1">
    <citation type="submission" date="2020-05" db="UniProtKB">
        <authorList>
            <consortium name="EnsemblMetazoa"/>
        </authorList>
    </citation>
    <scope>IDENTIFICATION</scope>
    <source>
        <strain evidence="2">SANGQUA</strain>
    </source>
</reference>
<feature type="compositionally biased region" description="Low complexity" evidence="1">
    <location>
        <begin position="790"/>
        <end position="810"/>
    </location>
</feature>
<organism evidence="2 3">
    <name type="scientific">Anopheles quadriannulatus</name>
    <name type="common">Mosquito</name>
    <dbReference type="NCBI Taxonomy" id="34691"/>
    <lineage>
        <taxon>Eukaryota</taxon>
        <taxon>Metazoa</taxon>
        <taxon>Ecdysozoa</taxon>
        <taxon>Arthropoda</taxon>
        <taxon>Hexapoda</taxon>
        <taxon>Insecta</taxon>
        <taxon>Pterygota</taxon>
        <taxon>Neoptera</taxon>
        <taxon>Endopterygota</taxon>
        <taxon>Diptera</taxon>
        <taxon>Nematocera</taxon>
        <taxon>Culicoidea</taxon>
        <taxon>Culicidae</taxon>
        <taxon>Anophelinae</taxon>
        <taxon>Anopheles</taxon>
    </lineage>
</organism>
<feature type="region of interest" description="Disordered" evidence="1">
    <location>
        <begin position="849"/>
        <end position="874"/>
    </location>
</feature>
<feature type="region of interest" description="Disordered" evidence="1">
    <location>
        <begin position="313"/>
        <end position="353"/>
    </location>
</feature>
<feature type="region of interest" description="Disordered" evidence="1">
    <location>
        <begin position="899"/>
        <end position="1001"/>
    </location>
</feature>
<feature type="region of interest" description="Disordered" evidence="1">
    <location>
        <begin position="1173"/>
        <end position="1243"/>
    </location>
</feature>
<sequence length="1445" mass="153338">MDVSESYSGDELIPESCLESEWIDEDEVFAILKQWETRGGGGVRGNSKAAAAAGYGNTAGSGHILLNQSFGNENNISVGSSIPGKLETLSECVTDRIKNELLLLDDIDSIECDKRLLNPNSGSQRFVDTGTFTRPKKRIETGIPNSPLAVDNNNTLSSSHTEFPSGGSPLLNVQIGGPVTPSSLATPSALASSTTGNRLLMQRSWLQDVSPPCSIMNSMEYSANEKITSSLITSGDFSSVGCLLNAGDDNANGSMPSVGNASYNGYNLYSVIEDRQRLENLCLDEESTLTKDCNISRTDLNAIESVSGVSTMQNSYESSGRTGALVGGKASFEEESSPPPPPSTGASAEEEQDAGKELINTTITTGVTAPNDTFVVPVELQEAEAERLLAGKLLLNGGGTYDARRPRNFNTYRKPRSSLNQTFEEVPHVDADTTVVLPAAGQTFVAPKPVLDKHAVMNSTFGIVGDEQIGGAANGHGTFVKNRTLNNEERDDVRLINLTLDTVEPSITPPPAVPFDRTFKRRPRNGTFIGGEDEVRHLPFDSPLRPTVVGGGGPGPAAEPQLEDEAEPHGQRTPNGTYNQPQQLPANPMLVQSTPFHGPSARAKVAPELEDLSPIGPETQKTTPTSGLGRTMVRRSRNLEQDLRNITHEVVGTAEPAADMLLELETDDFDVQIRRLPSATATTGTGTGTDISNFLDAEKRISLQHFEEFEKSILESEHSGIDFDEMLNSLTADVRRSDEASDKLRQSLDNIKKRHSRINLEKQQQDEMKRKLHQQQQPVEAQCDNKLADSLLSKSGGGSSSMCSSSGSERLLNRRSRYNEDVHLNLSPQQQQQQQQQSQTMNATVIMANGGSEAGPAESADPVPTNSEVETYDRKNRDRFKTIRLGRRRDDSLGAVLPDVDQELAGPQPLLNGSGEDSGLSSSSAFSRVDHNAAKMAGGPPSLANGGGRMAAGNGSNLPTMKTEPSGDDDEAVFKKPQAIQPSTMMQQPSGLARPGESRLRSTLSKPRYYGAAGPLQGTVGGIQRKDLTLPLGNKSSSADCLEQREEDDQYLLQQPQQQRLSGDKSLQQQQPTSRLATMSKLGGGSGGLLGTGRYSQFGLANKQLQLQQNQTVAGQPMGAPALKSPMGTKSKSYHSLTFAQANNSSGYGGSSGNLSKLHGSSALQLKLKHNSSNTELKSNTSKRFSLQQQAATNLRLASSSANQHQSAEGGGEGGRGAVVGRASLPLGRSPAAAQPNAARTGLNNSSTAAAMANKNALNTTTLSGGVQMRTASGLAKTSRLGLIRPSSGYFSYSTHRKHPDSDNESVNSLSSSSASSRGSLYRVDSQSIANSAQPPQFASATRTNSAEDVSGASSSGNGLLTKLNGTGAGMGPGVLSAYASIEPPLPKNNPPVSSSMPAAPTTTGLKQPTAATGGAKPSGLRPPSAIRPPTVRSGLPRPTSYIRR</sequence>
<name>A0A182XN03_ANOQN</name>
<feature type="region of interest" description="Disordered" evidence="1">
    <location>
        <begin position="507"/>
        <end position="601"/>
    </location>
</feature>
<accession>A0A182XN03</accession>
<feature type="region of interest" description="Disordered" evidence="1">
    <location>
        <begin position="1054"/>
        <end position="1082"/>
    </location>
</feature>
<evidence type="ECO:0000313" key="2">
    <source>
        <dbReference type="EnsemblMetazoa" id="AQUA011251-PA"/>
    </source>
</evidence>
<evidence type="ECO:0000256" key="1">
    <source>
        <dbReference type="SAM" id="MobiDB-lite"/>
    </source>
</evidence>
<feature type="compositionally biased region" description="Polar residues" evidence="1">
    <location>
        <begin position="1173"/>
        <end position="1207"/>
    </location>
</feature>
<feature type="region of interest" description="Disordered" evidence="1">
    <location>
        <begin position="1294"/>
        <end position="1358"/>
    </location>
</feature>
<feature type="compositionally biased region" description="Polar residues" evidence="1">
    <location>
        <begin position="980"/>
        <end position="990"/>
    </location>
</feature>
<proteinExistence type="predicted"/>
<dbReference type="Proteomes" id="UP000076407">
    <property type="component" value="Unassembled WGS sequence"/>
</dbReference>
<evidence type="ECO:0000313" key="3">
    <source>
        <dbReference type="Proteomes" id="UP000076407"/>
    </source>
</evidence>
<dbReference type="STRING" id="34691.A0A182XN03"/>
<dbReference type="EnsemblMetazoa" id="AQUA011251-RA">
    <property type="protein sequence ID" value="AQUA011251-PA"/>
    <property type="gene ID" value="AQUA011251"/>
</dbReference>
<feature type="compositionally biased region" description="Low complexity" evidence="1">
    <location>
        <begin position="1305"/>
        <end position="1320"/>
    </location>
</feature>
<feature type="compositionally biased region" description="Low complexity" evidence="1">
    <location>
        <begin position="910"/>
        <end position="927"/>
    </location>
</feature>
<dbReference type="VEuPathDB" id="VectorBase:AQUA011251"/>